<sequence length="54" mass="6410">MTNYGREFLGTLEEHKQRKQVIQEIYSINGVIQVVEWDPEKGGFVTRCWFPQSH</sequence>
<dbReference type="EMBL" id="CP061738">
    <property type="protein sequence ID" value="QOD38140.1"/>
    <property type="molecule type" value="Genomic_DNA"/>
</dbReference>
<dbReference type="Proteomes" id="UP000516514">
    <property type="component" value="Chromosome"/>
</dbReference>
<dbReference type="KEGG" id="wms:ID128_05010"/>
<accession>A0A7L7YLK6</accession>
<dbReference type="AlphaFoldDB" id="A0A7L7YLK6"/>
<name>A0A7L7YLK6_9RICK</name>
<dbReference type="RefSeq" id="WP_191110954.1">
    <property type="nucleotide sequence ID" value="NZ_CP061738.1"/>
</dbReference>
<gene>
    <name evidence="1" type="ORF">ID128_05010</name>
</gene>
<proteinExistence type="predicted"/>
<evidence type="ECO:0000313" key="2">
    <source>
        <dbReference type="Proteomes" id="UP000516514"/>
    </source>
</evidence>
<evidence type="ECO:0000313" key="1">
    <source>
        <dbReference type="EMBL" id="QOD38140.1"/>
    </source>
</evidence>
<organism evidence="1 2">
    <name type="scientific">Candidatus Wolbachia massiliensis</name>
    <dbReference type="NCBI Taxonomy" id="1845000"/>
    <lineage>
        <taxon>Bacteria</taxon>
        <taxon>Pseudomonadati</taxon>
        <taxon>Pseudomonadota</taxon>
        <taxon>Alphaproteobacteria</taxon>
        <taxon>Rickettsiales</taxon>
        <taxon>Anaplasmataceae</taxon>
        <taxon>Wolbachieae</taxon>
        <taxon>Wolbachia</taxon>
    </lineage>
</organism>
<protein>
    <submittedName>
        <fullName evidence="1">Uncharacterized protein</fullName>
    </submittedName>
</protein>
<reference evidence="1 2" key="1">
    <citation type="submission" date="2020-09" db="EMBL/GenBank/DDBJ databases">
        <title>An Earliest Endosymbiont, Wolbachia massiliensis sp. nov., Strain PL13 From the Bed Bug (Cimex hemipterius), Type strain of a New supergroup T.</title>
        <authorList>
            <person name="Laidoudi Y."/>
            <person name="Levasseur A."/>
            <person name="Medkour H."/>
            <person name="Maaloum M."/>
            <person name="BenKhedher M."/>
            <person name="Sambou M."/>
            <person name="Bassene H."/>
            <person name="Davoust B."/>
            <person name="Fenollar F."/>
            <person name="Raoult D."/>
            <person name="Mediannikov O."/>
        </authorList>
    </citation>
    <scope>NUCLEOTIDE SEQUENCE [LARGE SCALE GENOMIC DNA]</scope>
    <source>
        <strain evidence="1 2">PL13</strain>
    </source>
</reference>
<keyword evidence="2" id="KW-1185">Reference proteome</keyword>